<feature type="domain" description="GP-PDE" evidence="9">
    <location>
        <begin position="27"/>
        <end position="350"/>
    </location>
</feature>
<evidence type="ECO:0000313" key="10">
    <source>
        <dbReference type="EMBL" id="GII76560.1"/>
    </source>
</evidence>
<evidence type="ECO:0000256" key="6">
    <source>
        <dbReference type="ARBA" id="ARBA00047512"/>
    </source>
</evidence>
<dbReference type="InterPro" id="IPR017946">
    <property type="entry name" value="PLC-like_Pdiesterase_TIM-brl"/>
</dbReference>
<evidence type="ECO:0000256" key="7">
    <source>
        <dbReference type="SAM" id="MobiDB-lite"/>
    </source>
</evidence>
<comment type="catalytic activity">
    <reaction evidence="6">
        <text>a sn-glycero-3-phosphodiester + H2O = an alcohol + sn-glycerol 3-phosphate + H(+)</text>
        <dbReference type="Rhea" id="RHEA:12969"/>
        <dbReference type="ChEBI" id="CHEBI:15377"/>
        <dbReference type="ChEBI" id="CHEBI:15378"/>
        <dbReference type="ChEBI" id="CHEBI:30879"/>
        <dbReference type="ChEBI" id="CHEBI:57597"/>
        <dbReference type="ChEBI" id="CHEBI:83408"/>
        <dbReference type="EC" id="3.1.4.46"/>
    </reaction>
</comment>
<proteinExistence type="inferred from homology"/>
<dbReference type="Gene3D" id="3.20.20.190">
    <property type="entry name" value="Phosphatidylinositol (PI) phosphodiesterase"/>
    <property type="match status" value="1"/>
</dbReference>
<dbReference type="Pfam" id="PF03009">
    <property type="entry name" value="GDPD"/>
    <property type="match status" value="1"/>
</dbReference>
<evidence type="ECO:0000256" key="5">
    <source>
        <dbReference type="ARBA" id="ARBA00022801"/>
    </source>
</evidence>
<keyword evidence="4" id="KW-0319">Glycerol metabolism</keyword>
<dbReference type="GO" id="GO:0042597">
    <property type="term" value="C:periplasmic space"/>
    <property type="evidence" value="ECO:0007669"/>
    <property type="project" value="TreeGrafter"/>
</dbReference>
<sequence length="375" mass="39611">MIITAWLAAGAVLLAGVPAGAPAGARPIVIGHRGASAVLPEHTLLAYRAAIAMGADYIEPDLVSTRDHVLVARHENEISATTDVARHPEFAARRTTRTVDGLVVTGWFTEDFTLRELRTLRAVERAPDVRPRSAAFDGVARIATFDEVAALAARTGTGLYVETKHPAYFAARGLALEPLMLATIARLGLERSGRVYVESFETAGLRALRRRSRLRLVQLLDVAGAPRDLAAAGDRRTYRDLATPAGLREIAGYADAVGVPTGMVIPQGPDGRLGPPTTLVRDAHLAGLAVHVWTVAPENGRLPAEFRLGDPAAPGYAAARGDVAGWLRRLFALGVDGVFADDPAVPRRVGERMARAAGQASAAAGSAPSWRSSSA</sequence>
<keyword evidence="3 8" id="KW-0732">Signal</keyword>
<dbReference type="EMBL" id="BOOU01000023">
    <property type="protein sequence ID" value="GII76560.1"/>
    <property type="molecule type" value="Genomic_DNA"/>
</dbReference>
<dbReference type="EC" id="3.1.4.46" evidence="2"/>
<dbReference type="PROSITE" id="PS51704">
    <property type="entry name" value="GP_PDE"/>
    <property type="match status" value="1"/>
</dbReference>
<accession>A0A919V3S3</accession>
<dbReference type="SUPFAM" id="SSF51695">
    <property type="entry name" value="PLC-like phosphodiesterases"/>
    <property type="match status" value="1"/>
</dbReference>
<dbReference type="RefSeq" id="WP_203983193.1">
    <property type="nucleotide sequence ID" value="NZ_BOOU01000023.1"/>
</dbReference>
<organism evidence="10 11">
    <name type="scientific">Sphaerisporangium rufum</name>
    <dbReference type="NCBI Taxonomy" id="1381558"/>
    <lineage>
        <taxon>Bacteria</taxon>
        <taxon>Bacillati</taxon>
        <taxon>Actinomycetota</taxon>
        <taxon>Actinomycetes</taxon>
        <taxon>Streptosporangiales</taxon>
        <taxon>Streptosporangiaceae</taxon>
        <taxon>Sphaerisporangium</taxon>
    </lineage>
</organism>
<dbReference type="Proteomes" id="UP000655287">
    <property type="component" value="Unassembled WGS sequence"/>
</dbReference>
<dbReference type="GO" id="GO:0006071">
    <property type="term" value="P:glycerol metabolic process"/>
    <property type="evidence" value="ECO:0007669"/>
    <property type="project" value="UniProtKB-KW"/>
</dbReference>
<protein>
    <recommendedName>
        <fullName evidence="2">glycerophosphodiester phosphodiesterase</fullName>
        <ecNumber evidence="2">3.1.4.46</ecNumber>
    </recommendedName>
</protein>
<evidence type="ECO:0000256" key="1">
    <source>
        <dbReference type="ARBA" id="ARBA00007277"/>
    </source>
</evidence>
<feature type="signal peptide" evidence="8">
    <location>
        <begin position="1"/>
        <end position="23"/>
    </location>
</feature>
<comment type="caution">
    <text evidence="10">The sequence shown here is derived from an EMBL/GenBank/DDBJ whole genome shotgun (WGS) entry which is preliminary data.</text>
</comment>
<dbReference type="GO" id="GO:0008889">
    <property type="term" value="F:glycerophosphodiester phosphodiesterase activity"/>
    <property type="evidence" value="ECO:0007669"/>
    <property type="project" value="UniProtKB-EC"/>
</dbReference>
<dbReference type="PANTHER" id="PTHR43620">
    <property type="entry name" value="GLYCEROPHOSPHORYL DIESTER PHOSPHODIESTERASE"/>
    <property type="match status" value="1"/>
</dbReference>
<dbReference type="GO" id="GO:0006629">
    <property type="term" value="P:lipid metabolic process"/>
    <property type="evidence" value="ECO:0007669"/>
    <property type="project" value="InterPro"/>
</dbReference>
<gene>
    <name evidence="10" type="ORF">Sru01_15420</name>
</gene>
<evidence type="ECO:0000256" key="8">
    <source>
        <dbReference type="SAM" id="SignalP"/>
    </source>
</evidence>
<name>A0A919V3S3_9ACTN</name>
<feature type="region of interest" description="Disordered" evidence="7">
    <location>
        <begin position="354"/>
        <end position="375"/>
    </location>
</feature>
<dbReference type="PANTHER" id="PTHR43620:SF7">
    <property type="entry name" value="GLYCEROPHOSPHODIESTER PHOSPHODIESTERASE GDPD5-RELATED"/>
    <property type="match status" value="1"/>
</dbReference>
<evidence type="ECO:0000313" key="11">
    <source>
        <dbReference type="Proteomes" id="UP000655287"/>
    </source>
</evidence>
<feature type="compositionally biased region" description="Low complexity" evidence="7">
    <location>
        <begin position="355"/>
        <end position="375"/>
    </location>
</feature>
<evidence type="ECO:0000256" key="4">
    <source>
        <dbReference type="ARBA" id="ARBA00022798"/>
    </source>
</evidence>
<keyword evidence="11" id="KW-1185">Reference proteome</keyword>
<dbReference type="AlphaFoldDB" id="A0A919V3S3"/>
<dbReference type="InterPro" id="IPR030395">
    <property type="entry name" value="GP_PDE_dom"/>
</dbReference>
<comment type="similarity">
    <text evidence="1">Belongs to the glycerophosphoryl diester phosphodiesterase family.</text>
</comment>
<reference evidence="10" key="1">
    <citation type="submission" date="2021-01" db="EMBL/GenBank/DDBJ databases">
        <title>Whole genome shotgun sequence of Sphaerisporangium rufum NBRC 109079.</title>
        <authorList>
            <person name="Komaki H."/>
            <person name="Tamura T."/>
        </authorList>
    </citation>
    <scope>NUCLEOTIDE SEQUENCE</scope>
    <source>
        <strain evidence="10">NBRC 109079</strain>
    </source>
</reference>
<evidence type="ECO:0000256" key="3">
    <source>
        <dbReference type="ARBA" id="ARBA00022729"/>
    </source>
</evidence>
<keyword evidence="5" id="KW-0378">Hydrolase</keyword>
<evidence type="ECO:0000256" key="2">
    <source>
        <dbReference type="ARBA" id="ARBA00012247"/>
    </source>
</evidence>
<feature type="chain" id="PRO_5038973298" description="glycerophosphodiester phosphodiesterase" evidence="8">
    <location>
        <begin position="24"/>
        <end position="375"/>
    </location>
</feature>
<evidence type="ECO:0000259" key="9">
    <source>
        <dbReference type="PROSITE" id="PS51704"/>
    </source>
</evidence>